<dbReference type="EMBL" id="FN648448">
    <property type="protein sequence ID" value="CBJ31576.1"/>
    <property type="molecule type" value="Genomic_DNA"/>
</dbReference>
<protein>
    <submittedName>
        <fullName evidence="5">Uncharacterized protein</fullName>
    </submittedName>
</protein>
<dbReference type="InParanoid" id="D7FU49"/>
<keyword evidence="3" id="KW-0812">Transmembrane</keyword>
<keyword evidence="3" id="KW-1133">Transmembrane helix</keyword>
<keyword evidence="3" id="KW-0472">Membrane</keyword>
<evidence type="ECO:0000256" key="4">
    <source>
        <dbReference type="SAM" id="SignalP"/>
    </source>
</evidence>
<gene>
    <name evidence="5" type="ORF">Esi_0265_0042</name>
</gene>
<feature type="transmembrane region" description="Helical" evidence="3">
    <location>
        <begin position="46"/>
        <end position="65"/>
    </location>
</feature>
<feature type="signal peptide" evidence="4">
    <location>
        <begin position="1"/>
        <end position="18"/>
    </location>
</feature>
<evidence type="ECO:0000256" key="2">
    <source>
        <dbReference type="SAM" id="MobiDB-lite"/>
    </source>
</evidence>
<feature type="region of interest" description="Disordered" evidence="2">
    <location>
        <begin position="266"/>
        <end position="292"/>
    </location>
</feature>
<keyword evidence="6" id="KW-1185">Reference proteome</keyword>
<evidence type="ECO:0000256" key="3">
    <source>
        <dbReference type="SAM" id="Phobius"/>
    </source>
</evidence>
<evidence type="ECO:0000313" key="5">
    <source>
        <dbReference type="EMBL" id="CBJ31576.1"/>
    </source>
</evidence>
<name>D7FU49_ECTSI</name>
<accession>D7FU49</accession>
<keyword evidence="1" id="KW-0175">Coiled coil</keyword>
<proteinExistence type="predicted"/>
<dbReference type="Proteomes" id="UP000002630">
    <property type="component" value="Linkage Group LG05"/>
</dbReference>
<evidence type="ECO:0000313" key="6">
    <source>
        <dbReference type="Proteomes" id="UP000002630"/>
    </source>
</evidence>
<keyword evidence="4" id="KW-0732">Signal</keyword>
<organism evidence="5 6">
    <name type="scientific">Ectocarpus siliculosus</name>
    <name type="common">Brown alga</name>
    <name type="synonym">Conferva siliculosa</name>
    <dbReference type="NCBI Taxonomy" id="2880"/>
    <lineage>
        <taxon>Eukaryota</taxon>
        <taxon>Sar</taxon>
        <taxon>Stramenopiles</taxon>
        <taxon>Ochrophyta</taxon>
        <taxon>PX clade</taxon>
        <taxon>Phaeophyceae</taxon>
        <taxon>Ectocarpales</taxon>
        <taxon>Ectocarpaceae</taxon>
        <taxon>Ectocarpus</taxon>
    </lineage>
</organism>
<dbReference type="EMBL" id="FN649730">
    <property type="protein sequence ID" value="CBJ31576.1"/>
    <property type="molecule type" value="Genomic_DNA"/>
</dbReference>
<sequence>MALMRVTTLVFMLQGVIAWGVVTSSNDGTSAAEEDLSMHITTTSEFPWAVIIGTLTALILSALTGQDAVVDILAVMFVTVPFQAFVETVSFVLLVLMHARFCGPAERFLSTAAQFTVNTWRYVDKGNTVRYKAAYSDTIKAQDEQLSSLTLQCNDFQRSNTVTQGDFSHYMWCAERQIDGLTARKAQLETNLALLEADAQTCDRLHDQLQTDLMCTIRDDETTLGKKDAEICSLTKDNDILRQVNGDKDSEIERLKTQLALRVKDPEKVDGAQDIADRSTEPPSPSLHSRWGSVDGASIFRASNTSAAFKAPVGRKTPDSSAAVIAAAAAGTFVYSKASRRATVKSATKIVVASTVSDADRAAAEALIADAGLEAWGLTMRATTSAGN</sequence>
<feature type="coiled-coil region" evidence="1">
    <location>
        <begin position="171"/>
        <end position="205"/>
    </location>
</feature>
<feature type="compositionally biased region" description="Basic and acidic residues" evidence="2">
    <location>
        <begin position="266"/>
        <end position="280"/>
    </location>
</feature>
<dbReference type="AlphaFoldDB" id="D7FU49"/>
<reference evidence="5 6" key="1">
    <citation type="journal article" date="2010" name="Nature">
        <title>The Ectocarpus genome and the independent evolution of multicellularity in brown algae.</title>
        <authorList>
            <person name="Cock J.M."/>
            <person name="Sterck L."/>
            <person name="Rouze P."/>
            <person name="Scornet D."/>
            <person name="Allen A.E."/>
            <person name="Amoutzias G."/>
            <person name="Anthouard V."/>
            <person name="Artiguenave F."/>
            <person name="Aury J.M."/>
            <person name="Badger J.H."/>
            <person name="Beszteri B."/>
            <person name="Billiau K."/>
            <person name="Bonnet E."/>
            <person name="Bothwell J.H."/>
            <person name="Bowler C."/>
            <person name="Boyen C."/>
            <person name="Brownlee C."/>
            <person name="Carrano C.J."/>
            <person name="Charrier B."/>
            <person name="Cho G.Y."/>
            <person name="Coelho S.M."/>
            <person name="Collen J."/>
            <person name="Corre E."/>
            <person name="Da Silva C."/>
            <person name="Delage L."/>
            <person name="Delaroque N."/>
            <person name="Dittami S.M."/>
            <person name="Doulbeau S."/>
            <person name="Elias M."/>
            <person name="Farnham G."/>
            <person name="Gachon C.M."/>
            <person name="Gschloessl B."/>
            <person name="Heesch S."/>
            <person name="Jabbari K."/>
            <person name="Jubin C."/>
            <person name="Kawai H."/>
            <person name="Kimura K."/>
            <person name="Kloareg B."/>
            <person name="Kupper F.C."/>
            <person name="Lang D."/>
            <person name="Le Bail A."/>
            <person name="Leblanc C."/>
            <person name="Lerouge P."/>
            <person name="Lohr M."/>
            <person name="Lopez P.J."/>
            <person name="Martens C."/>
            <person name="Maumus F."/>
            <person name="Michel G."/>
            <person name="Miranda-Saavedra D."/>
            <person name="Morales J."/>
            <person name="Moreau H."/>
            <person name="Motomura T."/>
            <person name="Nagasato C."/>
            <person name="Napoli C.A."/>
            <person name="Nelson D.R."/>
            <person name="Nyvall-Collen P."/>
            <person name="Peters A.F."/>
            <person name="Pommier C."/>
            <person name="Potin P."/>
            <person name="Poulain J."/>
            <person name="Quesneville H."/>
            <person name="Read B."/>
            <person name="Rensing S.A."/>
            <person name="Ritter A."/>
            <person name="Rousvoal S."/>
            <person name="Samanta M."/>
            <person name="Samson G."/>
            <person name="Schroeder D.C."/>
            <person name="Segurens B."/>
            <person name="Strittmatter M."/>
            <person name="Tonon T."/>
            <person name="Tregear J.W."/>
            <person name="Valentin K."/>
            <person name="von Dassow P."/>
            <person name="Yamagishi T."/>
            <person name="Van de Peer Y."/>
            <person name="Wincker P."/>
        </authorList>
    </citation>
    <scope>NUCLEOTIDE SEQUENCE [LARGE SCALE GENOMIC DNA]</scope>
    <source>
        <strain evidence="6">Ec32 / CCAP1310/4</strain>
    </source>
</reference>
<feature type="chain" id="PRO_5003095503" evidence="4">
    <location>
        <begin position="19"/>
        <end position="388"/>
    </location>
</feature>
<evidence type="ECO:0000256" key="1">
    <source>
        <dbReference type="SAM" id="Coils"/>
    </source>
</evidence>
<feature type="transmembrane region" description="Helical" evidence="3">
    <location>
        <begin position="72"/>
        <end position="97"/>
    </location>
</feature>